<evidence type="ECO:0000313" key="2">
    <source>
        <dbReference type="Proteomes" id="UP000492821"/>
    </source>
</evidence>
<proteinExistence type="predicted"/>
<sequence length="97" mass="10870">MQRRVRGGGSNLQNNVHPPTQWDPILFEEAKTQFKNLRGKIDKNTKAKLDKLLKNASLTDKNEADIKDQTSDHSGSAKVVEAQKQFATAITELSNKH</sequence>
<organism evidence="2 3">
    <name type="scientific">Panagrellus redivivus</name>
    <name type="common">Microworm</name>
    <dbReference type="NCBI Taxonomy" id="6233"/>
    <lineage>
        <taxon>Eukaryota</taxon>
        <taxon>Metazoa</taxon>
        <taxon>Ecdysozoa</taxon>
        <taxon>Nematoda</taxon>
        <taxon>Chromadorea</taxon>
        <taxon>Rhabditida</taxon>
        <taxon>Tylenchina</taxon>
        <taxon>Panagrolaimomorpha</taxon>
        <taxon>Panagrolaimoidea</taxon>
        <taxon>Panagrolaimidae</taxon>
        <taxon>Panagrellus</taxon>
    </lineage>
</organism>
<reference evidence="2" key="1">
    <citation type="journal article" date="2013" name="Genetics">
        <title>The draft genome and transcriptome of Panagrellus redivivus are shaped by the harsh demands of a free-living lifestyle.</title>
        <authorList>
            <person name="Srinivasan J."/>
            <person name="Dillman A.R."/>
            <person name="Macchietto M.G."/>
            <person name="Heikkinen L."/>
            <person name="Lakso M."/>
            <person name="Fracchia K.M."/>
            <person name="Antoshechkin I."/>
            <person name="Mortazavi A."/>
            <person name="Wong G."/>
            <person name="Sternberg P.W."/>
        </authorList>
    </citation>
    <scope>NUCLEOTIDE SEQUENCE [LARGE SCALE GENOMIC DNA]</scope>
    <source>
        <strain evidence="2">MT8872</strain>
    </source>
</reference>
<dbReference type="AlphaFoldDB" id="A0A7E4VBU6"/>
<name>A0A7E4VBU6_PANRE</name>
<evidence type="ECO:0000256" key="1">
    <source>
        <dbReference type="SAM" id="MobiDB-lite"/>
    </source>
</evidence>
<feature type="region of interest" description="Disordered" evidence="1">
    <location>
        <begin position="1"/>
        <end position="21"/>
    </location>
</feature>
<keyword evidence="2" id="KW-1185">Reference proteome</keyword>
<evidence type="ECO:0000313" key="3">
    <source>
        <dbReference type="WBParaSite" id="Pan_g18941.t1"/>
    </source>
</evidence>
<dbReference type="WBParaSite" id="Pan_g18941.t1">
    <property type="protein sequence ID" value="Pan_g18941.t1"/>
    <property type="gene ID" value="Pan_g18941"/>
</dbReference>
<dbReference type="Proteomes" id="UP000492821">
    <property type="component" value="Unassembled WGS sequence"/>
</dbReference>
<reference evidence="3" key="2">
    <citation type="submission" date="2020-10" db="UniProtKB">
        <authorList>
            <consortium name="WormBaseParasite"/>
        </authorList>
    </citation>
    <scope>IDENTIFICATION</scope>
</reference>
<protein>
    <submittedName>
        <fullName evidence="3">Lipoprotein</fullName>
    </submittedName>
</protein>
<accession>A0A7E4VBU6</accession>